<dbReference type="RefSeq" id="WP_378129072.1">
    <property type="nucleotide sequence ID" value="NZ_JBHSMI010000003.1"/>
</dbReference>
<protein>
    <submittedName>
        <fullName evidence="1">Uncharacterized protein</fullName>
    </submittedName>
</protein>
<organism evidence="1 2">
    <name type="scientific">Cohnella soli</name>
    <dbReference type="NCBI Taxonomy" id="425005"/>
    <lineage>
        <taxon>Bacteria</taxon>
        <taxon>Bacillati</taxon>
        <taxon>Bacillota</taxon>
        <taxon>Bacilli</taxon>
        <taxon>Bacillales</taxon>
        <taxon>Paenibacillaceae</taxon>
        <taxon>Cohnella</taxon>
    </lineage>
</organism>
<accession>A0ABW0HLV0</accession>
<comment type="caution">
    <text evidence="1">The sequence shown here is derived from an EMBL/GenBank/DDBJ whole genome shotgun (WGS) entry which is preliminary data.</text>
</comment>
<sequence length="178" mass="20824">MPDSSERARAIVYNHYVNKRLGIDHFIRITKYNEQAVKEIITERLARNTKPVLTGKKIACEVCPYSKVKPPSDSVRYDGDRYPSYGYDSGGISCGYESVQDYREKKINVDCDTHRRFQVIVKYQDLYAKYKNTSWSEFLKAVGITETEALRLFIVDSYMLNQNDLHEKFPHLVPENFY</sequence>
<evidence type="ECO:0000313" key="1">
    <source>
        <dbReference type="EMBL" id="MFC5401475.1"/>
    </source>
</evidence>
<name>A0ABW0HLV0_9BACL</name>
<gene>
    <name evidence="1" type="ORF">ACFPOF_01910</name>
</gene>
<proteinExistence type="predicted"/>
<evidence type="ECO:0000313" key="2">
    <source>
        <dbReference type="Proteomes" id="UP001596113"/>
    </source>
</evidence>
<reference evidence="2" key="1">
    <citation type="journal article" date="2019" name="Int. J. Syst. Evol. Microbiol.">
        <title>The Global Catalogue of Microorganisms (GCM) 10K type strain sequencing project: providing services to taxonomists for standard genome sequencing and annotation.</title>
        <authorList>
            <consortium name="The Broad Institute Genomics Platform"/>
            <consortium name="The Broad Institute Genome Sequencing Center for Infectious Disease"/>
            <person name="Wu L."/>
            <person name="Ma J."/>
        </authorList>
    </citation>
    <scope>NUCLEOTIDE SEQUENCE [LARGE SCALE GENOMIC DNA]</scope>
    <source>
        <strain evidence="2">CGMCC 1.18575</strain>
    </source>
</reference>
<keyword evidence="2" id="KW-1185">Reference proteome</keyword>
<dbReference type="EMBL" id="JBHSMI010000003">
    <property type="protein sequence ID" value="MFC5401475.1"/>
    <property type="molecule type" value="Genomic_DNA"/>
</dbReference>
<dbReference type="Proteomes" id="UP001596113">
    <property type="component" value="Unassembled WGS sequence"/>
</dbReference>